<organism evidence="1 2">
    <name type="scientific">Clostridium uliginosum</name>
    <dbReference type="NCBI Taxonomy" id="119641"/>
    <lineage>
        <taxon>Bacteria</taxon>
        <taxon>Bacillati</taxon>
        <taxon>Bacillota</taxon>
        <taxon>Clostridia</taxon>
        <taxon>Eubacteriales</taxon>
        <taxon>Clostridiaceae</taxon>
        <taxon>Clostridium</taxon>
    </lineage>
</organism>
<evidence type="ECO:0000313" key="1">
    <source>
        <dbReference type="EMBL" id="SFC47907.1"/>
    </source>
</evidence>
<keyword evidence="2" id="KW-1185">Reference proteome</keyword>
<protein>
    <submittedName>
        <fullName evidence="1">Uncharacterized protein</fullName>
    </submittedName>
</protein>
<reference evidence="1 2" key="1">
    <citation type="submission" date="2016-10" db="EMBL/GenBank/DDBJ databases">
        <authorList>
            <person name="de Groot N.N."/>
        </authorList>
    </citation>
    <scope>NUCLEOTIDE SEQUENCE [LARGE SCALE GENOMIC DNA]</scope>
    <source>
        <strain evidence="1 2">DSM 12992</strain>
    </source>
</reference>
<proteinExistence type="predicted"/>
<dbReference type="RefSeq" id="WP_090089004.1">
    <property type="nucleotide sequence ID" value="NZ_FOMG01000004.1"/>
</dbReference>
<sequence length="101" mass="11975">MSQLELDLYNDMLRIYKEAEIQCNYKPTRLREMLLNQGGLKTAKKLISKNGGTDGFVRLWECHRLDLSVEALVLNDKYKELFTEEDMNVCRDKLKEYGYEF</sequence>
<dbReference type="EMBL" id="FOMG01000004">
    <property type="protein sequence ID" value="SFC47907.1"/>
    <property type="molecule type" value="Genomic_DNA"/>
</dbReference>
<gene>
    <name evidence="1" type="ORF">SAMN05421842_10432</name>
</gene>
<dbReference type="STRING" id="119641.SAMN05421842_10432"/>
<accession>A0A1I1JHB8</accession>
<name>A0A1I1JHB8_9CLOT</name>
<dbReference type="Proteomes" id="UP000199263">
    <property type="component" value="Unassembled WGS sequence"/>
</dbReference>
<evidence type="ECO:0000313" key="2">
    <source>
        <dbReference type="Proteomes" id="UP000199263"/>
    </source>
</evidence>
<dbReference type="OrthoDB" id="9787127at2"/>
<dbReference type="AlphaFoldDB" id="A0A1I1JHB8"/>